<comment type="catalytic activity">
    <reaction evidence="6">
        <text>D-arabinose 5-phosphate + phosphoenolpyruvate + H2O = 3-deoxy-alpha-D-manno-2-octulosonate-8-phosphate + phosphate</text>
        <dbReference type="Rhea" id="RHEA:14053"/>
        <dbReference type="ChEBI" id="CHEBI:15377"/>
        <dbReference type="ChEBI" id="CHEBI:43474"/>
        <dbReference type="ChEBI" id="CHEBI:57693"/>
        <dbReference type="ChEBI" id="CHEBI:58702"/>
        <dbReference type="ChEBI" id="CHEBI:85985"/>
        <dbReference type="EC" id="2.5.1.55"/>
    </reaction>
</comment>
<feature type="domain" description="DAHP synthetase I/KDSA" evidence="7">
    <location>
        <begin position="5"/>
        <end position="69"/>
    </location>
</feature>
<evidence type="ECO:0000256" key="6">
    <source>
        <dbReference type="ARBA" id="ARBA00049112"/>
    </source>
</evidence>
<comment type="subcellular location">
    <subcellularLocation>
        <location evidence="1">Cytoplasm</location>
    </subcellularLocation>
</comment>
<sequence>LPGGQGKKSGGQRELIPDLARGAVAVGCDVLFMETHPNPDKAKSDGPNMLKLSQLSELLKQVKTLDRAVRQSDT</sequence>
<dbReference type="EMBL" id="UINC01099921">
    <property type="protein sequence ID" value="SVC59562.1"/>
    <property type="molecule type" value="Genomic_DNA"/>
</dbReference>
<reference evidence="8" key="1">
    <citation type="submission" date="2018-05" db="EMBL/GenBank/DDBJ databases">
        <authorList>
            <person name="Lanie J.A."/>
            <person name="Ng W.-L."/>
            <person name="Kazmierczak K.M."/>
            <person name="Andrzejewski T.M."/>
            <person name="Davidsen T.M."/>
            <person name="Wayne K.J."/>
            <person name="Tettelin H."/>
            <person name="Glass J.I."/>
            <person name="Rusch D."/>
            <person name="Podicherti R."/>
            <person name="Tsui H.-C.T."/>
            <person name="Winkler M.E."/>
        </authorList>
    </citation>
    <scope>NUCLEOTIDE SEQUENCE</scope>
</reference>
<dbReference type="GO" id="GO:0008676">
    <property type="term" value="F:3-deoxy-8-phosphooctulonate synthase activity"/>
    <property type="evidence" value="ECO:0007669"/>
    <property type="project" value="UniProtKB-EC"/>
</dbReference>
<dbReference type="AlphaFoldDB" id="A0A382NIP8"/>
<dbReference type="SUPFAM" id="SSF51569">
    <property type="entry name" value="Aldolase"/>
    <property type="match status" value="1"/>
</dbReference>
<dbReference type="EC" id="2.5.1.55" evidence="3"/>
<organism evidence="8">
    <name type="scientific">marine metagenome</name>
    <dbReference type="NCBI Taxonomy" id="408172"/>
    <lineage>
        <taxon>unclassified sequences</taxon>
        <taxon>metagenomes</taxon>
        <taxon>ecological metagenomes</taxon>
    </lineage>
</organism>
<name>A0A382NIP8_9ZZZZ</name>
<evidence type="ECO:0000256" key="1">
    <source>
        <dbReference type="ARBA" id="ARBA00004496"/>
    </source>
</evidence>
<evidence type="ECO:0000256" key="3">
    <source>
        <dbReference type="ARBA" id="ARBA00012693"/>
    </source>
</evidence>
<comment type="similarity">
    <text evidence="2">Belongs to the KdsA family.</text>
</comment>
<keyword evidence="5" id="KW-0808">Transferase</keyword>
<dbReference type="InterPro" id="IPR006269">
    <property type="entry name" value="KDO8P_synthase"/>
</dbReference>
<evidence type="ECO:0000256" key="2">
    <source>
        <dbReference type="ARBA" id="ARBA00010499"/>
    </source>
</evidence>
<evidence type="ECO:0000259" key="7">
    <source>
        <dbReference type="Pfam" id="PF00793"/>
    </source>
</evidence>
<dbReference type="Gene3D" id="3.20.20.70">
    <property type="entry name" value="Aldolase class I"/>
    <property type="match status" value="1"/>
</dbReference>
<dbReference type="PANTHER" id="PTHR21057">
    <property type="entry name" value="PHOSPHO-2-DEHYDRO-3-DEOXYHEPTONATE ALDOLASE"/>
    <property type="match status" value="1"/>
</dbReference>
<keyword evidence="4" id="KW-0963">Cytoplasm</keyword>
<evidence type="ECO:0000313" key="8">
    <source>
        <dbReference type="EMBL" id="SVC59562.1"/>
    </source>
</evidence>
<accession>A0A382NIP8</accession>
<dbReference type="Pfam" id="PF00793">
    <property type="entry name" value="DAHP_synth_1"/>
    <property type="match status" value="1"/>
</dbReference>
<proteinExistence type="inferred from homology"/>
<dbReference type="InterPro" id="IPR006218">
    <property type="entry name" value="DAHP1/KDSA"/>
</dbReference>
<dbReference type="InterPro" id="IPR013785">
    <property type="entry name" value="Aldolase_TIM"/>
</dbReference>
<gene>
    <name evidence="8" type="ORF">METZ01_LOCUS312416</name>
</gene>
<dbReference type="GO" id="GO:0005737">
    <property type="term" value="C:cytoplasm"/>
    <property type="evidence" value="ECO:0007669"/>
    <property type="project" value="UniProtKB-SubCell"/>
</dbReference>
<feature type="non-terminal residue" evidence="8">
    <location>
        <position position="1"/>
    </location>
</feature>
<evidence type="ECO:0000256" key="5">
    <source>
        <dbReference type="ARBA" id="ARBA00022679"/>
    </source>
</evidence>
<evidence type="ECO:0000256" key="4">
    <source>
        <dbReference type="ARBA" id="ARBA00022490"/>
    </source>
</evidence>
<protein>
    <recommendedName>
        <fullName evidence="3">3-deoxy-8-phosphooctulonate synthase</fullName>
        <ecNumber evidence="3">2.5.1.55</ecNumber>
    </recommendedName>
</protein>